<dbReference type="Pfam" id="PF03975">
    <property type="entry name" value="CheD"/>
    <property type="match status" value="1"/>
</dbReference>
<dbReference type="EMBL" id="RZIJ01000004">
    <property type="protein sequence ID" value="RUQ74210.1"/>
    <property type="molecule type" value="Genomic_DNA"/>
</dbReference>
<dbReference type="GO" id="GO:0006935">
    <property type="term" value="P:chemotaxis"/>
    <property type="evidence" value="ECO:0007669"/>
    <property type="project" value="UniProtKB-UniRule"/>
</dbReference>
<sequence>MTGRLQRRAALAAIAGQTLPQPAATETSLPRRLGSGRYYNAEFKADTVKVFLGQHEVSDRPDVMMATTLGSCVAACVHDPVRGVGGMNHFLLPDLPETELRGDGAAARYGSVAMERLINALLALGAERRRLQVKLFGGARVIESSYDIGGLNSRFALEYVRTEGLTLAGHDLGGASPRRIHYFPHSGRAMRRMLRPEAATETMTQERRFMSDLRRQPVDGDVELFDPGLSGGN</sequence>
<comment type="catalytic activity">
    <reaction evidence="3">
        <text>L-glutaminyl-[protein] + H2O = L-glutamyl-[protein] + NH4(+)</text>
        <dbReference type="Rhea" id="RHEA:16441"/>
        <dbReference type="Rhea" id="RHEA-COMP:10207"/>
        <dbReference type="Rhea" id="RHEA-COMP:10208"/>
        <dbReference type="ChEBI" id="CHEBI:15377"/>
        <dbReference type="ChEBI" id="CHEBI:28938"/>
        <dbReference type="ChEBI" id="CHEBI:29973"/>
        <dbReference type="ChEBI" id="CHEBI:30011"/>
        <dbReference type="EC" id="3.5.1.44"/>
    </reaction>
</comment>
<proteinExistence type="inferred from homology"/>
<evidence type="ECO:0000313" key="4">
    <source>
        <dbReference type="EMBL" id="RUQ74210.1"/>
    </source>
</evidence>
<dbReference type="PANTHER" id="PTHR35147:SF2">
    <property type="entry name" value="CHEMORECEPTOR GLUTAMINE DEAMIDASE CHED-RELATED"/>
    <property type="match status" value="1"/>
</dbReference>
<comment type="similarity">
    <text evidence="3">Belongs to the CheD family.</text>
</comment>
<dbReference type="RefSeq" id="WP_126996391.1">
    <property type="nucleotide sequence ID" value="NZ_CP173190.1"/>
</dbReference>
<evidence type="ECO:0000313" key="5">
    <source>
        <dbReference type="Proteomes" id="UP000280346"/>
    </source>
</evidence>
<keyword evidence="5" id="KW-1185">Reference proteome</keyword>
<dbReference type="InterPro" id="IPR038592">
    <property type="entry name" value="CheD-like_sf"/>
</dbReference>
<dbReference type="InterPro" id="IPR005659">
    <property type="entry name" value="Chemorcpt_Glu_NH3ase_CheD"/>
</dbReference>
<organism evidence="4 5">
    <name type="scientific">Azospirillum doebereinerae</name>
    <dbReference type="NCBI Taxonomy" id="92933"/>
    <lineage>
        <taxon>Bacteria</taxon>
        <taxon>Pseudomonadati</taxon>
        <taxon>Pseudomonadota</taxon>
        <taxon>Alphaproteobacteria</taxon>
        <taxon>Rhodospirillales</taxon>
        <taxon>Azospirillaceae</taxon>
        <taxon>Azospirillum</taxon>
    </lineage>
</organism>
<dbReference type="Proteomes" id="UP000280346">
    <property type="component" value="Unassembled WGS sequence"/>
</dbReference>
<comment type="caution">
    <text evidence="4">The sequence shown here is derived from an EMBL/GenBank/DDBJ whole genome shotgun (WGS) entry which is preliminary data.</text>
</comment>
<evidence type="ECO:0000256" key="3">
    <source>
        <dbReference type="HAMAP-Rule" id="MF_01440"/>
    </source>
</evidence>
<evidence type="ECO:0000256" key="2">
    <source>
        <dbReference type="ARBA" id="ARBA00022801"/>
    </source>
</evidence>
<keyword evidence="2 3" id="KW-0378">Hydrolase</keyword>
<dbReference type="GO" id="GO:0050568">
    <property type="term" value="F:protein-glutamine glutaminase activity"/>
    <property type="evidence" value="ECO:0007669"/>
    <property type="project" value="UniProtKB-UniRule"/>
</dbReference>
<dbReference type="OrthoDB" id="9807202at2"/>
<keyword evidence="1 3" id="KW-0145">Chemotaxis</keyword>
<dbReference type="SUPFAM" id="SSF64438">
    <property type="entry name" value="CNF1/YfiH-like putative cysteine hydrolases"/>
    <property type="match status" value="1"/>
</dbReference>
<accession>A0A433JC90</accession>
<name>A0A433JC90_9PROT</name>
<dbReference type="CDD" id="cd16352">
    <property type="entry name" value="CheD"/>
    <property type="match status" value="1"/>
</dbReference>
<protein>
    <recommendedName>
        <fullName evidence="3">Probable chemoreceptor glutamine deamidase CheD</fullName>
        <ecNumber evidence="3">3.5.1.44</ecNumber>
    </recommendedName>
</protein>
<gene>
    <name evidence="3" type="primary">cheD</name>
    <name evidence="4" type="ORF">EJ913_07615</name>
</gene>
<reference evidence="4 5" key="1">
    <citation type="submission" date="2018-12" db="EMBL/GenBank/DDBJ databases">
        <authorList>
            <person name="Yang Y."/>
        </authorList>
    </citation>
    <scope>NUCLEOTIDE SEQUENCE [LARGE SCALE GENOMIC DNA]</scope>
    <source>
        <strain evidence="4 5">GSF71</strain>
    </source>
</reference>
<dbReference type="PANTHER" id="PTHR35147">
    <property type="entry name" value="CHEMORECEPTOR GLUTAMINE DEAMIDASE CHED-RELATED"/>
    <property type="match status" value="1"/>
</dbReference>
<evidence type="ECO:0000256" key="1">
    <source>
        <dbReference type="ARBA" id="ARBA00022500"/>
    </source>
</evidence>
<dbReference type="HAMAP" id="MF_01440">
    <property type="entry name" value="CheD"/>
    <property type="match status" value="1"/>
</dbReference>
<dbReference type="AlphaFoldDB" id="A0A433JC90"/>
<comment type="function">
    <text evidence="3">Probably deamidates glutamine residues to glutamate on methyl-accepting chemotaxis receptors (MCPs), playing an important role in chemotaxis.</text>
</comment>
<dbReference type="EC" id="3.5.1.44" evidence="3"/>
<dbReference type="InterPro" id="IPR011324">
    <property type="entry name" value="Cytotoxic_necrot_fac-like_cat"/>
</dbReference>
<dbReference type="Gene3D" id="3.30.1330.200">
    <property type="match status" value="1"/>
</dbReference>